<sequence>MKNILTIACAAFLMTATSCKAQDNVQLPKPSMNNQVTLMHALQNRHSTREYAEKEIPNDVLSTVLWAACGINRPGEGKITAPSAINAQDILVYVVRQDGAYLYQPKDNSLQKVSSKDLRTAVAGRQSFAASAPVSLLLVSNHNKFPQQSSYDAKVRMGVVDAGYVSENICLACSALGLNTVPRMTMDSETLKKELGLDDNYDLVLNSQIGYPKSK</sequence>
<feature type="chain" id="PRO_5029526022" evidence="1">
    <location>
        <begin position="22"/>
        <end position="215"/>
    </location>
</feature>
<reference evidence="3 4" key="1">
    <citation type="submission" date="2019-08" db="EMBL/GenBank/DDBJ databases">
        <title>In-depth cultivation of the pig gut microbiome towards novel bacterial diversity and tailored functional studies.</title>
        <authorList>
            <person name="Wylensek D."/>
            <person name="Hitch T.C.A."/>
            <person name="Clavel T."/>
        </authorList>
    </citation>
    <scope>NUCLEOTIDE SEQUENCE [LARGE SCALE GENOMIC DNA]</scope>
    <source>
        <strain evidence="3 4">LKV-178-WT-2A</strain>
    </source>
</reference>
<gene>
    <name evidence="3" type="ORF">FYJ73_08605</name>
</gene>
<keyword evidence="1" id="KW-0732">Signal</keyword>
<dbReference type="EMBL" id="VUNG01000020">
    <property type="protein sequence ID" value="MST84727.1"/>
    <property type="molecule type" value="Genomic_DNA"/>
</dbReference>
<name>A0A7K0KFL4_9BACT</name>
<dbReference type="CDD" id="cd02142">
    <property type="entry name" value="McbC_SagB-like_oxidoreductase"/>
    <property type="match status" value="1"/>
</dbReference>
<comment type="caution">
    <text evidence="3">The sequence shown here is derived from an EMBL/GenBank/DDBJ whole genome shotgun (WGS) entry which is preliminary data.</text>
</comment>
<dbReference type="Proteomes" id="UP000438914">
    <property type="component" value="Unassembled WGS sequence"/>
</dbReference>
<proteinExistence type="predicted"/>
<dbReference type="Gene3D" id="3.40.109.10">
    <property type="entry name" value="NADH Oxidase"/>
    <property type="match status" value="1"/>
</dbReference>
<feature type="signal peptide" evidence="1">
    <location>
        <begin position="1"/>
        <end position="21"/>
    </location>
</feature>
<keyword evidence="4" id="KW-1185">Reference proteome</keyword>
<feature type="domain" description="Nitroreductase" evidence="2">
    <location>
        <begin position="43"/>
        <end position="211"/>
    </location>
</feature>
<dbReference type="InterPro" id="IPR029479">
    <property type="entry name" value="Nitroreductase"/>
</dbReference>
<protein>
    <submittedName>
        <fullName evidence="3">SagB/ThcOx family dehydrogenase</fullName>
    </submittedName>
</protein>
<organism evidence="3 4">
    <name type="scientific">Hallella mizrahii</name>
    <dbReference type="NCBI Taxonomy" id="2606637"/>
    <lineage>
        <taxon>Bacteria</taxon>
        <taxon>Pseudomonadati</taxon>
        <taxon>Bacteroidota</taxon>
        <taxon>Bacteroidia</taxon>
        <taxon>Bacteroidales</taxon>
        <taxon>Prevotellaceae</taxon>
        <taxon>Hallella</taxon>
    </lineage>
</organism>
<dbReference type="InterPro" id="IPR052544">
    <property type="entry name" value="Bacteriocin_Proc_Enz"/>
</dbReference>
<dbReference type="PANTHER" id="PTHR43745">
    <property type="entry name" value="NITROREDUCTASE MJ1384-RELATED"/>
    <property type="match status" value="1"/>
</dbReference>
<evidence type="ECO:0000313" key="4">
    <source>
        <dbReference type="Proteomes" id="UP000438914"/>
    </source>
</evidence>
<dbReference type="PROSITE" id="PS51257">
    <property type="entry name" value="PROKAR_LIPOPROTEIN"/>
    <property type="match status" value="1"/>
</dbReference>
<dbReference type="AlphaFoldDB" id="A0A7K0KFL4"/>
<evidence type="ECO:0000256" key="1">
    <source>
        <dbReference type="SAM" id="SignalP"/>
    </source>
</evidence>
<evidence type="ECO:0000259" key="2">
    <source>
        <dbReference type="Pfam" id="PF00881"/>
    </source>
</evidence>
<dbReference type="Pfam" id="PF00881">
    <property type="entry name" value="Nitroreductase"/>
    <property type="match status" value="1"/>
</dbReference>
<dbReference type="GO" id="GO:0016491">
    <property type="term" value="F:oxidoreductase activity"/>
    <property type="evidence" value="ECO:0007669"/>
    <property type="project" value="InterPro"/>
</dbReference>
<dbReference type="InterPro" id="IPR000415">
    <property type="entry name" value="Nitroreductase-like"/>
</dbReference>
<dbReference type="PANTHER" id="PTHR43745:SF2">
    <property type="entry name" value="NITROREDUCTASE MJ1384-RELATED"/>
    <property type="match status" value="1"/>
</dbReference>
<dbReference type="RefSeq" id="WP_154534305.1">
    <property type="nucleotide sequence ID" value="NZ_VUNG01000020.1"/>
</dbReference>
<evidence type="ECO:0000313" key="3">
    <source>
        <dbReference type="EMBL" id="MST84727.1"/>
    </source>
</evidence>
<accession>A0A7K0KFL4</accession>
<dbReference type="SUPFAM" id="SSF55469">
    <property type="entry name" value="FMN-dependent nitroreductase-like"/>
    <property type="match status" value="1"/>
</dbReference>